<dbReference type="OrthoDB" id="8656394at2"/>
<dbReference type="GO" id="GO:0006355">
    <property type="term" value="P:regulation of DNA-templated transcription"/>
    <property type="evidence" value="ECO:0007669"/>
    <property type="project" value="InterPro"/>
</dbReference>
<organism evidence="1 2">
    <name type="scientific">Massilia oculi</name>
    <dbReference type="NCBI Taxonomy" id="945844"/>
    <lineage>
        <taxon>Bacteria</taxon>
        <taxon>Pseudomonadati</taxon>
        <taxon>Pseudomonadota</taxon>
        <taxon>Betaproteobacteria</taxon>
        <taxon>Burkholderiales</taxon>
        <taxon>Oxalobacteraceae</taxon>
        <taxon>Telluria group</taxon>
        <taxon>Massilia</taxon>
    </lineage>
</organism>
<dbReference type="InterPro" id="IPR013321">
    <property type="entry name" value="Arc_rbn_hlx_hlx"/>
</dbReference>
<accession>A0A2S2DMB5</accession>
<dbReference type="CDD" id="cd22231">
    <property type="entry name" value="RHH_NikR_HicB-like"/>
    <property type="match status" value="1"/>
</dbReference>
<dbReference type="EMBL" id="CP029343">
    <property type="protein sequence ID" value="AWL06515.1"/>
    <property type="molecule type" value="Genomic_DNA"/>
</dbReference>
<dbReference type="Pfam" id="PF17723">
    <property type="entry name" value="RHH_8"/>
    <property type="match status" value="1"/>
</dbReference>
<dbReference type="PANTHER" id="PTHR36215">
    <property type="entry name" value="BLL4998 PROTEIN"/>
    <property type="match status" value="1"/>
</dbReference>
<proteinExistence type="predicted"/>
<dbReference type="InterPro" id="IPR041088">
    <property type="entry name" value="RHH_8"/>
</dbReference>
<name>A0A2S2DMB5_9BURK</name>
<dbReference type="KEGG" id="mtim:DIR46_20130"/>
<sequence>MKTVSQSQRLPDSDKVTVNVGLVDLAQLDLLVEEGFYSNRTDFVRTAIRNQLQVHADAIRQTVTRKRYVMGMYRYSRRELTELVASGQRLEIHVLGLALIEDDVPAALAQEAIASIQVLGAFIAPPAVREALADRIQS</sequence>
<dbReference type="SUPFAM" id="SSF47598">
    <property type="entry name" value="Ribbon-helix-helix"/>
    <property type="match status" value="1"/>
</dbReference>
<dbReference type="Proteomes" id="UP000245820">
    <property type="component" value="Chromosome"/>
</dbReference>
<dbReference type="Gene3D" id="1.10.1220.10">
    <property type="entry name" value="Met repressor-like"/>
    <property type="match status" value="1"/>
</dbReference>
<dbReference type="InterPro" id="IPR010985">
    <property type="entry name" value="Ribbon_hlx_hlx"/>
</dbReference>
<evidence type="ECO:0000313" key="1">
    <source>
        <dbReference type="EMBL" id="AWL06515.1"/>
    </source>
</evidence>
<dbReference type="RefSeq" id="WP_109346832.1">
    <property type="nucleotide sequence ID" value="NZ_CP029343.1"/>
</dbReference>
<protein>
    <submittedName>
        <fullName evidence="1">CopG family transcriptional regulator</fullName>
    </submittedName>
</protein>
<keyword evidence="2" id="KW-1185">Reference proteome</keyword>
<dbReference type="PANTHER" id="PTHR36215:SF1">
    <property type="entry name" value="BLL4998 PROTEIN"/>
    <property type="match status" value="1"/>
</dbReference>
<evidence type="ECO:0000313" key="2">
    <source>
        <dbReference type="Proteomes" id="UP000245820"/>
    </source>
</evidence>
<dbReference type="AlphaFoldDB" id="A0A2S2DMB5"/>
<reference evidence="1 2" key="1">
    <citation type="submission" date="2018-05" db="EMBL/GenBank/DDBJ databases">
        <title>Complete genome sequence of Massilia oculi sp. nov. CCUG 43427T (=DSM 26321T), the type strain of M. oculi, and comparison with genome sequences of other Massilia strains.</title>
        <authorList>
            <person name="Zhu B."/>
        </authorList>
    </citation>
    <scope>NUCLEOTIDE SEQUENCE [LARGE SCALE GENOMIC DNA]</scope>
    <source>
        <strain evidence="1 2">CCUG 43427</strain>
    </source>
</reference>
<gene>
    <name evidence="1" type="ORF">DIR46_20130</name>
</gene>